<gene>
    <name evidence="2" type="ORF">S03H2_70961</name>
</gene>
<proteinExistence type="predicted"/>
<dbReference type="Pfam" id="PF14330">
    <property type="entry name" value="DUF4387"/>
    <property type="match status" value="1"/>
</dbReference>
<evidence type="ECO:0000259" key="1">
    <source>
        <dbReference type="Pfam" id="PF14330"/>
    </source>
</evidence>
<dbReference type="InterPro" id="IPR025496">
    <property type="entry name" value="DUF4387"/>
</dbReference>
<protein>
    <recommendedName>
        <fullName evidence="1">DUF4387 domain-containing protein</fullName>
    </recommendedName>
</protein>
<comment type="caution">
    <text evidence="2">The sequence shown here is derived from an EMBL/GenBank/DDBJ whole genome shotgun (WGS) entry which is preliminary data.</text>
</comment>
<feature type="domain" description="DUF4387" evidence="1">
    <location>
        <begin position="7"/>
        <end position="56"/>
    </location>
</feature>
<dbReference type="AlphaFoldDB" id="X1LW62"/>
<sequence length="57" mass="6569">MVKEIPLKDLAKVIRSKNAGPFELTIDIIFKDKATYEKVKKTKVLTKELIAKLYHIP</sequence>
<reference evidence="2" key="1">
    <citation type="journal article" date="2014" name="Front. Microbiol.">
        <title>High frequency of phylogenetically diverse reductive dehalogenase-homologous genes in deep subseafloor sedimentary metagenomes.</title>
        <authorList>
            <person name="Kawai M."/>
            <person name="Futagami T."/>
            <person name="Toyoda A."/>
            <person name="Takaki Y."/>
            <person name="Nishi S."/>
            <person name="Hori S."/>
            <person name="Arai W."/>
            <person name="Tsubouchi T."/>
            <person name="Morono Y."/>
            <person name="Uchiyama I."/>
            <person name="Ito T."/>
            <person name="Fujiyama A."/>
            <person name="Inagaki F."/>
            <person name="Takami H."/>
        </authorList>
    </citation>
    <scope>NUCLEOTIDE SEQUENCE</scope>
    <source>
        <strain evidence="2">Expedition CK06-06</strain>
    </source>
</reference>
<name>X1LW62_9ZZZZ</name>
<feature type="non-terminal residue" evidence="2">
    <location>
        <position position="57"/>
    </location>
</feature>
<evidence type="ECO:0000313" key="2">
    <source>
        <dbReference type="EMBL" id="GAH98378.1"/>
    </source>
</evidence>
<accession>X1LW62</accession>
<organism evidence="2">
    <name type="scientific">marine sediment metagenome</name>
    <dbReference type="NCBI Taxonomy" id="412755"/>
    <lineage>
        <taxon>unclassified sequences</taxon>
        <taxon>metagenomes</taxon>
        <taxon>ecological metagenomes</taxon>
    </lineage>
</organism>
<dbReference type="EMBL" id="BARU01047327">
    <property type="protein sequence ID" value="GAH98378.1"/>
    <property type="molecule type" value="Genomic_DNA"/>
</dbReference>